<dbReference type="InterPro" id="IPR051536">
    <property type="entry name" value="UDG_Type-4/5"/>
</dbReference>
<comment type="similarity">
    <text evidence="2">Belongs to the uracil-DNA glycosylase (UDG) superfamily. Type 4 (UDGa) family.</text>
</comment>
<keyword evidence="6" id="KW-0479">Metal-binding</keyword>
<evidence type="ECO:0000256" key="10">
    <source>
        <dbReference type="ARBA" id="ARBA00023014"/>
    </source>
</evidence>
<proteinExistence type="inferred from homology"/>
<evidence type="ECO:0000256" key="11">
    <source>
        <dbReference type="ARBA" id="ARBA00023204"/>
    </source>
</evidence>
<keyword evidence="7" id="KW-0227">DNA damage</keyword>
<organism evidence="13">
    <name type="scientific">Geoalkalibacter subterraneus</name>
    <dbReference type="NCBI Taxonomy" id="483547"/>
    <lineage>
        <taxon>Bacteria</taxon>
        <taxon>Pseudomonadati</taxon>
        <taxon>Thermodesulfobacteriota</taxon>
        <taxon>Desulfuromonadia</taxon>
        <taxon>Desulfuromonadales</taxon>
        <taxon>Geoalkalibacteraceae</taxon>
        <taxon>Geoalkalibacter</taxon>
    </lineage>
</organism>
<dbReference type="Proteomes" id="UP000886162">
    <property type="component" value="Unassembled WGS sequence"/>
</dbReference>
<reference evidence="13" key="1">
    <citation type="journal article" date="2020" name="mSystems">
        <title>Genome- and Community-Level Interaction Insights into Carbon Utilization and Element Cycling Functions of Hydrothermarchaeota in Hydrothermal Sediment.</title>
        <authorList>
            <person name="Zhou Z."/>
            <person name="Liu Y."/>
            <person name="Xu W."/>
            <person name="Pan J."/>
            <person name="Luo Z.H."/>
            <person name="Li M."/>
        </authorList>
    </citation>
    <scope>NUCLEOTIDE SEQUENCE [LARGE SCALE GENOMIC DNA]</scope>
    <source>
        <strain evidence="13">SpSt-1220</strain>
    </source>
</reference>
<gene>
    <name evidence="13" type="ORF">ENN94_05270</name>
</gene>
<evidence type="ECO:0000256" key="8">
    <source>
        <dbReference type="ARBA" id="ARBA00022801"/>
    </source>
</evidence>
<dbReference type="GO" id="GO:0006281">
    <property type="term" value="P:DNA repair"/>
    <property type="evidence" value="ECO:0007669"/>
    <property type="project" value="UniProtKB-KW"/>
</dbReference>
<dbReference type="InterPro" id="IPR005273">
    <property type="entry name" value="Ura-DNA_glyco_family4"/>
</dbReference>
<dbReference type="SMART" id="SM00986">
    <property type="entry name" value="UDG"/>
    <property type="match status" value="1"/>
</dbReference>
<evidence type="ECO:0000256" key="3">
    <source>
        <dbReference type="ARBA" id="ARBA00012030"/>
    </source>
</evidence>
<protein>
    <recommendedName>
        <fullName evidence="4">Type-4 uracil-DNA glycosylase</fullName>
        <ecNumber evidence="3">3.2.2.27</ecNumber>
    </recommendedName>
</protein>
<keyword evidence="8" id="KW-0378">Hydrolase</keyword>
<evidence type="ECO:0000256" key="2">
    <source>
        <dbReference type="ARBA" id="ARBA00006521"/>
    </source>
</evidence>
<dbReference type="CDD" id="cd10030">
    <property type="entry name" value="UDG-F4_TTUDGA_SPO1dp_like"/>
    <property type="match status" value="1"/>
</dbReference>
<dbReference type="EMBL" id="DSDO01000360">
    <property type="protein sequence ID" value="HDR47095.1"/>
    <property type="molecule type" value="Genomic_DNA"/>
</dbReference>
<keyword evidence="5" id="KW-0004">4Fe-4S</keyword>
<dbReference type="SMART" id="SM00987">
    <property type="entry name" value="UreE_C"/>
    <property type="match status" value="1"/>
</dbReference>
<evidence type="ECO:0000259" key="12">
    <source>
        <dbReference type="SMART" id="SM00986"/>
    </source>
</evidence>
<dbReference type="Gene3D" id="3.40.470.10">
    <property type="entry name" value="Uracil-DNA glycosylase-like domain"/>
    <property type="match status" value="1"/>
</dbReference>
<dbReference type="InterPro" id="IPR036895">
    <property type="entry name" value="Uracil-DNA_glycosylase-like_sf"/>
</dbReference>
<comment type="caution">
    <text evidence="13">The sequence shown here is derived from an EMBL/GenBank/DDBJ whole genome shotgun (WGS) entry which is preliminary data.</text>
</comment>
<dbReference type="NCBIfam" id="TIGR00758">
    <property type="entry name" value="UDG_fam4"/>
    <property type="match status" value="1"/>
</dbReference>
<dbReference type="GO" id="GO:0004844">
    <property type="term" value="F:uracil DNA N-glycosylase activity"/>
    <property type="evidence" value="ECO:0007669"/>
    <property type="project" value="UniProtKB-EC"/>
</dbReference>
<sequence>MPSSDKKEITDLCAQVRGLLQDFKHLGIDEVFVQDLPSDLPRCPVGERLSGDEKMACRPETLEEIAAELHNCQRCPLSKRRRNVVFGVGDPNAQLVFVGEGPGREEDEKGEPFVGEAGRLLDRILSAMGLNRDQVYICNVVKCRPPGNRDPLPEEIEHCEPYLKRQLAAINPRVIVALGRFAVQTLLRDSAPVSRLRGEWREYEGIALMPTFHPAFLLRNPAMKREVWEDMKQVLHRLRELRS</sequence>
<comment type="catalytic activity">
    <reaction evidence="1">
        <text>Hydrolyzes single-stranded DNA or mismatched double-stranded DNA and polynucleotides, releasing free uracil.</text>
        <dbReference type="EC" id="3.2.2.27"/>
    </reaction>
</comment>
<dbReference type="PANTHER" id="PTHR33693:SF1">
    <property type="entry name" value="TYPE-4 URACIL-DNA GLYCOSYLASE"/>
    <property type="match status" value="1"/>
</dbReference>
<evidence type="ECO:0000313" key="13">
    <source>
        <dbReference type="EMBL" id="HDR47095.1"/>
    </source>
</evidence>
<name>A0A831LU60_9BACT</name>
<dbReference type="AlphaFoldDB" id="A0A831LU60"/>
<evidence type="ECO:0000256" key="7">
    <source>
        <dbReference type="ARBA" id="ARBA00022763"/>
    </source>
</evidence>
<dbReference type="EC" id="3.2.2.27" evidence="3"/>
<feature type="domain" description="Uracil-DNA glycosylase-like" evidence="12">
    <location>
        <begin position="86"/>
        <end position="232"/>
    </location>
</feature>
<dbReference type="SUPFAM" id="SSF52141">
    <property type="entry name" value="Uracil-DNA glycosylase-like"/>
    <property type="match status" value="1"/>
</dbReference>
<dbReference type="GO" id="GO:0046872">
    <property type="term" value="F:metal ion binding"/>
    <property type="evidence" value="ECO:0007669"/>
    <property type="project" value="UniProtKB-KW"/>
</dbReference>
<evidence type="ECO:0000256" key="1">
    <source>
        <dbReference type="ARBA" id="ARBA00001400"/>
    </source>
</evidence>
<keyword evidence="10" id="KW-0411">Iron-sulfur</keyword>
<dbReference type="Pfam" id="PF03167">
    <property type="entry name" value="UDG"/>
    <property type="match status" value="1"/>
</dbReference>
<dbReference type="GO" id="GO:0051539">
    <property type="term" value="F:4 iron, 4 sulfur cluster binding"/>
    <property type="evidence" value="ECO:0007669"/>
    <property type="project" value="UniProtKB-KW"/>
</dbReference>
<keyword evidence="11" id="KW-0234">DNA repair</keyword>
<evidence type="ECO:0000256" key="5">
    <source>
        <dbReference type="ARBA" id="ARBA00022485"/>
    </source>
</evidence>
<accession>A0A831LU60</accession>
<dbReference type="PANTHER" id="PTHR33693">
    <property type="entry name" value="TYPE-5 URACIL-DNA GLYCOSYLASE"/>
    <property type="match status" value="1"/>
</dbReference>
<dbReference type="InterPro" id="IPR005122">
    <property type="entry name" value="Uracil-DNA_glycosylase-like"/>
</dbReference>
<evidence type="ECO:0000256" key="4">
    <source>
        <dbReference type="ARBA" id="ARBA00019403"/>
    </source>
</evidence>
<evidence type="ECO:0000256" key="9">
    <source>
        <dbReference type="ARBA" id="ARBA00023004"/>
    </source>
</evidence>
<evidence type="ECO:0000256" key="6">
    <source>
        <dbReference type="ARBA" id="ARBA00022723"/>
    </source>
</evidence>
<keyword evidence="9" id="KW-0408">Iron</keyword>